<feature type="compositionally biased region" description="Basic and acidic residues" evidence="2">
    <location>
        <begin position="446"/>
        <end position="468"/>
    </location>
</feature>
<keyword evidence="1" id="KW-0175">Coiled coil</keyword>
<dbReference type="Proteomes" id="UP001151760">
    <property type="component" value="Unassembled WGS sequence"/>
</dbReference>
<feature type="region of interest" description="Disordered" evidence="2">
    <location>
        <begin position="1262"/>
        <end position="1317"/>
    </location>
</feature>
<feature type="coiled-coil region" evidence="1">
    <location>
        <begin position="579"/>
        <end position="638"/>
    </location>
</feature>
<feature type="compositionally biased region" description="Low complexity" evidence="2">
    <location>
        <begin position="1290"/>
        <end position="1302"/>
    </location>
</feature>
<comment type="caution">
    <text evidence="3">The sequence shown here is derived from an EMBL/GenBank/DDBJ whole genome shotgun (WGS) entry which is preliminary data.</text>
</comment>
<evidence type="ECO:0000313" key="4">
    <source>
        <dbReference type="Proteomes" id="UP001151760"/>
    </source>
</evidence>
<protein>
    <recommendedName>
        <fullName evidence="5">Synaptobrevin, longin-like domain protein</fullName>
    </recommendedName>
</protein>
<evidence type="ECO:0000313" key="3">
    <source>
        <dbReference type="EMBL" id="GJT32181.1"/>
    </source>
</evidence>
<feature type="region of interest" description="Disordered" evidence="2">
    <location>
        <begin position="738"/>
        <end position="793"/>
    </location>
</feature>
<organism evidence="3 4">
    <name type="scientific">Tanacetum coccineum</name>
    <dbReference type="NCBI Taxonomy" id="301880"/>
    <lineage>
        <taxon>Eukaryota</taxon>
        <taxon>Viridiplantae</taxon>
        <taxon>Streptophyta</taxon>
        <taxon>Embryophyta</taxon>
        <taxon>Tracheophyta</taxon>
        <taxon>Spermatophyta</taxon>
        <taxon>Magnoliopsida</taxon>
        <taxon>eudicotyledons</taxon>
        <taxon>Gunneridae</taxon>
        <taxon>Pentapetalae</taxon>
        <taxon>asterids</taxon>
        <taxon>campanulids</taxon>
        <taxon>Asterales</taxon>
        <taxon>Asteraceae</taxon>
        <taxon>Asteroideae</taxon>
        <taxon>Anthemideae</taxon>
        <taxon>Anthemidinae</taxon>
        <taxon>Tanacetum</taxon>
    </lineage>
</organism>
<feature type="compositionally biased region" description="Low complexity" evidence="2">
    <location>
        <begin position="274"/>
        <end position="291"/>
    </location>
</feature>
<reference evidence="3" key="1">
    <citation type="journal article" date="2022" name="Int. J. Mol. Sci.">
        <title>Draft Genome of Tanacetum Coccineum: Genomic Comparison of Closely Related Tanacetum-Family Plants.</title>
        <authorList>
            <person name="Yamashiro T."/>
            <person name="Shiraishi A."/>
            <person name="Nakayama K."/>
            <person name="Satake H."/>
        </authorList>
    </citation>
    <scope>NUCLEOTIDE SEQUENCE</scope>
</reference>
<evidence type="ECO:0000256" key="1">
    <source>
        <dbReference type="SAM" id="Coils"/>
    </source>
</evidence>
<feature type="compositionally biased region" description="Basic and acidic residues" evidence="2">
    <location>
        <begin position="1270"/>
        <end position="1284"/>
    </location>
</feature>
<dbReference type="EMBL" id="BQNB010014770">
    <property type="protein sequence ID" value="GJT32181.1"/>
    <property type="molecule type" value="Genomic_DNA"/>
</dbReference>
<gene>
    <name evidence="3" type="ORF">Tco_0922600</name>
</gene>
<evidence type="ECO:0000256" key="2">
    <source>
        <dbReference type="SAM" id="MobiDB-lite"/>
    </source>
</evidence>
<feature type="compositionally biased region" description="Basic and acidic residues" evidence="2">
    <location>
        <begin position="760"/>
        <end position="770"/>
    </location>
</feature>
<accession>A0ABQ5CYL8</accession>
<feature type="region of interest" description="Disordered" evidence="2">
    <location>
        <begin position="251"/>
        <end position="329"/>
    </location>
</feature>
<evidence type="ECO:0008006" key="5">
    <source>
        <dbReference type="Google" id="ProtNLM"/>
    </source>
</evidence>
<reference evidence="3" key="2">
    <citation type="submission" date="2022-01" db="EMBL/GenBank/DDBJ databases">
        <authorList>
            <person name="Yamashiro T."/>
            <person name="Shiraishi A."/>
            <person name="Satake H."/>
            <person name="Nakayama K."/>
        </authorList>
    </citation>
    <scope>NUCLEOTIDE SEQUENCE</scope>
</reference>
<name>A0ABQ5CYL8_9ASTR</name>
<feature type="compositionally biased region" description="Basic residues" evidence="2">
    <location>
        <begin position="771"/>
        <end position="787"/>
    </location>
</feature>
<keyword evidence="4" id="KW-1185">Reference proteome</keyword>
<feature type="region of interest" description="Disordered" evidence="2">
    <location>
        <begin position="397"/>
        <end position="479"/>
    </location>
</feature>
<sequence>MADLEFIDQHNMVACLEKTGGNSEFHEIVDFLTSSLIHHALTVSPTIYISYIEQFWNTASSQTVNDEKQIHATVDSKAVVVTEASIRSSLLLNDADGTACLTNEAIFQNLALMGYEGELNKLTFQKALFSPQWKYLIHTILHCLSSKSTSWNEFSTNIASAVICLATNQKFNFSKLIFDGMLRNLDTSKKKFLMYPRFLMVFLNNQIELGEPFNDVYVTPAHTQKVFSNMSRKGVKFSGKVTPLFDSMLVPHQAPEGEGSEQPTEPQPTPSPTQPSTGDQPPVTDSSSSHDTTQDSRDSLEGTNGSEGDQVQPSHDSNLSGGPTSDRAKGGMTLEELSVLCTNLSNRVLALEASKDAQAAEIIKLKTRIKKLKKKSHPVISHHRAWLRSVSRLSMKRKLGRKESVSKQGRKNAKPGPTLDDSTFDDLDADHGMDYMDTEEPVNEGRLSKETEELNVTHDTEVLEKGGSNEEPVSAAGNTGVSTAVPEVSTATPMTPPTTTSVFEDKDIVLADALVMLSDKTKLKGVAIKEVKESDRPERSILTLKPLPSIDPKDKGKGVLKESPVKKVKRSDLDAAQIAKDAEVARLVYEEELAELEKEKEERQRQEQASVDYIANLYDEVQAKMDASKELAARLQMEEREMYTVEERSRLLAKYFENRKKQLAAERSAAIRNKPPTRTQLRSLMMTYLKHTGRYKHAQLNKKTLEEIQALYIKEQERAADFVPIGSEKDERMIEKMNKKAAGVDEEEVLEEPNSIKVKVKQEGNTESTRKRPGRRLKMKATKKSKRQKTDSDLEEEEKLKAFLMIVPDEKGEIDYEVIDKRVSRADGSSIYIKTFTEMVSRFDRLDFIELHSLVMKRFETSTPEGIDIILWGWNFYDNCGVHILVLEDGTEFYMLAERRYPLIKETLERMLALRLIDESESEAVFDLLRFIQKQIDESGSHDGKLASPEQTASGKDFSNPLMADSLPKTICLDLSRLATTLNRLERSIKSGIYILQLLQGYLLQPLLLLLMFLLMPLHLEVVVVALYQYDIHHLSHVHQRIPLPLEMKKCETWVGGYVVLITNHPYGFVRRSWGLCKDTWEIMAPLKSDEDVLSLLWHVPKDREFEVHVENGVSLVEKQMMEVSLAEGKRVSLLRKLLRMMMLRIKMKLQRVRNLLYEIDYEFDLDLSQDPKEKVKQGMKGDLHTLNDDDDLLQLDDPIVWQQDNYHGDNKEEETALLFAELDQLLKHVAFLTLEEEIQRPLVKKREMEDESESAIVTFRRSNKRRRLNPTDKTEKGMGDKAMKANGGSKAKASRSTASKAKAFKFKEVPTLKNPP</sequence>
<feature type="compositionally biased region" description="Polar residues" evidence="2">
    <location>
        <begin position="301"/>
        <end position="323"/>
    </location>
</feature>
<proteinExistence type="predicted"/>